<dbReference type="InterPro" id="IPR000821">
    <property type="entry name" value="Ala_racemase"/>
</dbReference>
<dbReference type="GO" id="GO:0009252">
    <property type="term" value="P:peptidoglycan biosynthetic process"/>
    <property type="evidence" value="ECO:0007669"/>
    <property type="project" value="TreeGrafter"/>
</dbReference>
<dbReference type="Gene3D" id="3.20.20.10">
    <property type="entry name" value="Alanine racemase"/>
    <property type="match status" value="1"/>
</dbReference>
<dbReference type="RefSeq" id="WP_091271683.1">
    <property type="nucleotide sequence ID" value="NZ_FAOZ01000002.1"/>
</dbReference>
<dbReference type="AlphaFoldDB" id="A0A0S4QG15"/>
<dbReference type="UniPathway" id="UPA00042">
    <property type="reaction ID" value="UER00497"/>
</dbReference>
<reference evidence="12" key="1">
    <citation type="submission" date="2015-11" db="EMBL/GenBank/DDBJ databases">
        <authorList>
            <person name="Varghese N."/>
        </authorList>
    </citation>
    <scope>NUCLEOTIDE SEQUENCE [LARGE SCALE GENOMIC DNA]</scope>
    <source>
        <strain evidence="12">DSM 45899</strain>
    </source>
</reference>
<dbReference type="InterPro" id="IPR011079">
    <property type="entry name" value="Ala_racemase_C"/>
</dbReference>
<keyword evidence="4 7" id="KW-0663">Pyridoxal phosphate</keyword>
<dbReference type="FunFam" id="3.20.20.10:FF:000002">
    <property type="entry name" value="Alanine racemase"/>
    <property type="match status" value="1"/>
</dbReference>
<dbReference type="InterPro" id="IPR020622">
    <property type="entry name" value="Ala_racemase_pyridoxalP-BS"/>
</dbReference>
<dbReference type="GO" id="GO:0030170">
    <property type="term" value="F:pyridoxal phosphate binding"/>
    <property type="evidence" value="ECO:0007669"/>
    <property type="project" value="UniProtKB-UniRule"/>
</dbReference>
<proteinExistence type="inferred from homology"/>
<dbReference type="PRINTS" id="PR00992">
    <property type="entry name" value="ALARACEMASE"/>
</dbReference>
<evidence type="ECO:0000256" key="9">
    <source>
        <dbReference type="PIRSR" id="PIRSR600821-52"/>
    </source>
</evidence>
<comment type="catalytic activity">
    <reaction evidence="1 7">
        <text>L-alanine = D-alanine</text>
        <dbReference type="Rhea" id="RHEA:20249"/>
        <dbReference type="ChEBI" id="CHEBI:57416"/>
        <dbReference type="ChEBI" id="CHEBI:57972"/>
        <dbReference type="EC" id="5.1.1.1"/>
    </reaction>
</comment>
<evidence type="ECO:0000313" key="11">
    <source>
        <dbReference type="EMBL" id="CUU54343.1"/>
    </source>
</evidence>
<feature type="domain" description="Alanine racemase C-terminal" evidence="10">
    <location>
        <begin position="250"/>
        <end position="377"/>
    </location>
</feature>
<comment type="pathway">
    <text evidence="7">Amino-acid biosynthesis; D-alanine biosynthesis; D-alanine from L-alanine: step 1/1.</text>
</comment>
<keyword evidence="5 7" id="KW-0413">Isomerase</keyword>
<evidence type="ECO:0000256" key="5">
    <source>
        <dbReference type="ARBA" id="ARBA00023235"/>
    </source>
</evidence>
<evidence type="ECO:0000256" key="4">
    <source>
        <dbReference type="ARBA" id="ARBA00022898"/>
    </source>
</evidence>
<sequence length="379" mass="39249">MSQSHLPRAYAAIDLDAVRDSVAALVARARNATTMAVVKADGYGHGMVPCARAALDAGAGWLGTAFLEEALGLRAAGINAPIFSWLAAPGERLAAGLAADIDLSASATWALAELAAAARQVGRAARVHLKVDTGLGRAGATAEDWPNLCDTAAALEGEGLLDVVGVWSHFAFADDPGNPTVQSQIGRFGDAVDVARKAGLNPQIRHLANSAATLITPEAHFDMVRPGVSVYGLSPGPEVGPPSAFGLRPAMTLRATTALVKRVPEGTGVSYAHRYTTRSETNLAVVPLGYADGIPRAATNTAEVLIGGRRRRIAGTVCMDQFVVDVGVDPVAAGDDVVLFGPGHHGEPTSDDWARALGTINYEIVTRVGARVPRVYTGG</sequence>
<dbReference type="SUPFAM" id="SSF51419">
    <property type="entry name" value="PLP-binding barrel"/>
    <property type="match status" value="1"/>
</dbReference>
<evidence type="ECO:0000256" key="6">
    <source>
        <dbReference type="ARBA" id="ARBA00072221"/>
    </source>
</evidence>
<keyword evidence="12" id="KW-1185">Reference proteome</keyword>
<dbReference type="InterPro" id="IPR001608">
    <property type="entry name" value="Ala_racemase_N"/>
</dbReference>
<dbReference type="NCBIfam" id="TIGR00492">
    <property type="entry name" value="alr"/>
    <property type="match status" value="1"/>
</dbReference>
<feature type="modified residue" description="N6-(pyridoxal phosphate)lysine" evidence="7 8">
    <location>
        <position position="39"/>
    </location>
</feature>
<dbReference type="PROSITE" id="PS00395">
    <property type="entry name" value="ALANINE_RACEMASE"/>
    <property type="match status" value="1"/>
</dbReference>
<dbReference type="PANTHER" id="PTHR30511">
    <property type="entry name" value="ALANINE RACEMASE"/>
    <property type="match status" value="1"/>
</dbReference>
<dbReference type="HAMAP" id="MF_01201">
    <property type="entry name" value="Ala_racemase"/>
    <property type="match status" value="1"/>
</dbReference>
<evidence type="ECO:0000256" key="2">
    <source>
        <dbReference type="ARBA" id="ARBA00001933"/>
    </source>
</evidence>
<evidence type="ECO:0000313" key="12">
    <source>
        <dbReference type="Proteomes" id="UP000198802"/>
    </source>
</evidence>
<name>A0A0S4QG15_9ACTN</name>
<dbReference type="GO" id="GO:0005829">
    <property type="term" value="C:cytosol"/>
    <property type="evidence" value="ECO:0007669"/>
    <property type="project" value="TreeGrafter"/>
</dbReference>
<evidence type="ECO:0000256" key="8">
    <source>
        <dbReference type="PIRSR" id="PIRSR600821-50"/>
    </source>
</evidence>
<dbReference type="GO" id="GO:0008784">
    <property type="term" value="F:alanine racemase activity"/>
    <property type="evidence" value="ECO:0007669"/>
    <property type="project" value="UniProtKB-UniRule"/>
</dbReference>
<dbReference type="Pfam" id="PF01168">
    <property type="entry name" value="Ala_racemase_N"/>
    <property type="match status" value="1"/>
</dbReference>
<evidence type="ECO:0000259" key="10">
    <source>
        <dbReference type="SMART" id="SM01005"/>
    </source>
</evidence>
<organism evidence="11 12">
    <name type="scientific">Parafrankia irregularis</name>
    <dbReference type="NCBI Taxonomy" id="795642"/>
    <lineage>
        <taxon>Bacteria</taxon>
        <taxon>Bacillati</taxon>
        <taxon>Actinomycetota</taxon>
        <taxon>Actinomycetes</taxon>
        <taxon>Frankiales</taxon>
        <taxon>Frankiaceae</taxon>
        <taxon>Parafrankia</taxon>
    </lineage>
</organism>
<dbReference type="SMART" id="SM01005">
    <property type="entry name" value="Ala_racemase_C"/>
    <property type="match status" value="1"/>
</dbReference>
<dbReference type="Pfam" id="PF00842">
    <property type="entry name" value="Ala_racemase_C"/>
    <property type="match status" value="1"/>
</dbReference>
<feature type="active site" description="Proton acceptor; specific for L-alanine" evidence="7">
    <location>
        <position position="271"/>
    </location>
</feature>
<evidence type="ECO:0000256" key="1">
    <source>
        <dbReference type="ARBA" id="ARBA00000316"/>
    </source>
</evidence>
<evidence type="ECO:0000256" key="3">
    <source>
        <dbReference type="ARBA" id="ARBA00013089"/>
    </source>
</evidence>
<dbReference type="FunFam" id="2.40.37.10:FF:000015">
    <property type="entry name" value="Alanine racemase"/>
    <property type="match status" value="1"/>
</dbReference>
<comment type="function">
    <text evidence="7">Catalyzes the interconversion of L-alanine and D-alanine. May also act on other amino acids.</text>
</comment>
<dbReference type="InterPro" id="IPR029066">
    <property type="entry name" value="PLP-binding_barrel"/>
</dbReference>
<dbReference type="InterPro" id="IPR009006">
    <property type="entry name" value="Ala_racemase/Decarboxylase_C"/>
</dbReference>
<gene>
    <name evidence="11" type="ORF">Ga0074812_102353</name>
</gene>
<feature type="binding site" evidence="7 9">
    <location>
        <position position="319"/>
    </location>
    <ligand>
        <name>substrate</name>
    </ligand>
</feature>
<dbReference type="Gene3D" id="2.40.37.10">
    <property type="entry name" value="Lyase, Ornithine Decarboxylase, Chain A, domain 1"/>
    <property type="match status" value="1"/>
</dbReference>
<dbReference type="EMBL" id="FAOZ01000002">
    <property type="protein sequence ID" value="CUU54343.1"/>
    <property type="molecule type" value="Genomic_DNA"/>
</dbReference>
<comment type="cofactor">
    <cofactor evidence="2 7 8">
        <name>pyridoxal 5'-phosphate</name>
        <dbReference type="ChEBI" id="CHEBI:597326"/>
    </cofactor>
</comment>
<feature type="binding site" evidence="7 9">
    <location>
        <position position="137"/>
    </location>
    <ligand>
        <name>substrate</name>
    </ligand>
</feature>
<dbReference type="SUPFAM" id="SSF50621">
    <property type="entry name" value="Alanine racemase C-terminal domain-like"/>
    <property type="match status" value="1"/>
</dbReference>
<dbReference type="GO" id="GO:0030632">
    <property type="term" value="P:D-alanine biosynthetic process"/>
    <property type="evidence" value="ECO:0007669"/>
    <property type="project" value="UniProtKB-UniRule"/>
</dbReference>
<dbReference type="CDD" id="cd00430">
    <property type="entry name" value="PLPDE_III_AR"/>
    <property type="match status" value="1"/>
</dbReference>
<evidence type="ECO:0000256" key="7">
    <source>
        <dbReference type="HAMAP-Rule" id="MF_01201"/>
    </source>
</evidence>
<dbReference type="Proteomes" id="UP000198802">
    <property type="component" value="Unassembled WGS sequence"/>
</dbReference>
<dbReference type="PANTHER" id="PTHR30511:SF0">
    <property type="entry name" value="ALANINE RACEMASE, CATABOLIC-RELATED"/>
    <property type="match status" value="1"/>
</dbReference>
<dbReference type="EC" id="5.1.1.1" evidence="3 7"/>
<protein>
    <recommendedName>
        <fullName evidence="6 7">Alanine racemase</fullName>
        <ecNumber evidence="3 7">5.1.1.1</ecNumber>
    </recommendedName>
</protein>
<feature type="active site" description="Proton acceptor; specific for D-alanine" evidence="7">
    <location>
        <position position="39"/>
    </location>
</feature>
<accession>A0A0S4QG15</accession>
<comment type="similarity">
    <text evidence="7">Belongs to the alanine racemase family.</text>
</comment>